<accession>A0A7W1XRW3</accession>
<protein>
    <submittedName>
        <fullName evidence="1">HNH endonuclease</fullName>
    </submittedName>
</protein>
<dbReference type="AlphaFoldDB" id="A0A7W1XRW3"/>
<proteinExistence type="predicted"/>
<sequence length="125" mass="14451">MHLPRNYWFAKDKTGLKSQFGYLNRRLGKQLDNNPMLRQELGLTEENVKDLLAGRNIRGFTWHHHQQFGRMQLVPTSLHQQIGHVGGRHIWGGGDVFRSKGKLMNGEYEYPNSNPGIFPNNSPRN</sequence>
<dbReference type="Pfam" id="PF12639">
    <property type="entry name" value="Colicin-DNase"/>
    <property type="match status" value="1"/>
</dbReference>
<reference evidence="1 2" key="1">
    <citation type="submission" date="2020-07" db="EMBL/GenBank/DDBJ databases">
        <title>Thermoactinomyces phylogeny.</title>
        <authorList>
            <person name="Dunlap C."/>
        </authorList>
    </citation>
    <scope>NUCLEOTIDE SEQUENCE [LARGE SCALE GENOMIC DNA]</scope>
    <source>
        <strain evidence="1 2">AMNI-1</strain>
    </source>
</reference>
<name>A0A7W1XRW3_9BACL</name>
<dbReference type="RefSeq" id="WP_181739226.1">
    <property type="nucleotide sequence ID" value="NZ_JACEOL010000023.1"/>
</dbReference>
<keyword evidence="2" id="KW-1185">Reference proteome</keyword>
<evidence type="ECO:0000313" key="2">
    <source>
        <dbReference type="Proteomes" id="UP000538292"/>
    </source>
</evidence>
<gene>
    <name evidence="1" type="ORF">H2C83_07015</name>
</gene>
<keyword evidence="1" id="KW-0378">Hydrolase</keyword>
<keyword evidence="1" id="KW-0540">Nuclease</keyword>
<dbReference type="EMBL" id="JACEOL010000023">
    <property type="protein sequence ID" value="MBA4602071.1"/>
    <property type="molecule type" value="Genomic_DNA"/>
</dbReference>
<dbReference type="Proteomes" id="UP000538292">
    <property type="component" value="Unassembled WGS sequence"/>
</dbReference>
<comment type="caution">
    <text evidence="1">The sequence shown here is derived from an EMBL/GenBank/DDBJ whole genome shotgun (WGS) entry which is preliminary data.</text>
</comment>
<keyword evidence="1" id="KW-0255">Endonuclease</keyword>
<evidence type="ECO:0000313" key="1">
    <source>
        <dbReference type="EMBL" id="MBA4602071.1"/>
    </source>
</evidence>
<organism evidence="1 2">
    <name type="scientific">Thermoactinomyces mirandus</name>
    <dbReference type="NCBI Taxonomy" id="2756294"/>
    <lineage>
        <taxon>Bacteria</taxon>
        <taxon>Bacillati</taxon>
        <taxon>Bacillota</taxon>
        <taxon>Bacilli</taxon>
        <taxon>Bacillales</taxon>
        <taxon>Thermoactinomycetaceae</taxon>
        <taxon>Thermoactinomyces</taxon>
    </lineage>
</organism>
<dbReference type="GO" id="GO:0004519">
    <property type="term" value="F:endonuclease activity"/>
    <property type="evidence" value="ECO:0007669"/>
    <property type="project" value="UniProtKB-KW"/>
</dbReference>